<dbReference type="RefSeq" id="WP_013255916.1">
    <property type="nucleotide sequence ID" value="NC_014364.1"/>
</dbReference>
<dbReference type="CDD" id="cd00093">
    <property type="entry name" value="HTH_XRE"/>
    <property type="match status" value="1"/>
</dbReference>
<dbReference type="Pfam" id="PF06114">
    <property type="entry name" value="Peptidase_M78"/>
    <property type="match status" value="1"/>
</dbReference>
<dbReference type="STRING" id="573413.Spirs_3364"/>
<sequence length="393" mass="44913">MDIVDSDIGRGLIGILSTLQYSLTVGQPSSSNIKRYRSKKKLTQHDLSELSGISLPAIKNIERKKGLPRTNTLRAISKALDCRLQDLVKPIGELSAVHFRARSKMNRREQILAQVSKWLNDFAFLEALLLDKEEYKLHKLAGTSGKLSPIQYAEEARRIIGLKVDEPIHDICGLLESCGIKILLLPYSSDAFNGLSVGENDKGPAIIINTWERISIERQIFSTAHELGHLLMHLSDYDGKARSEDKVQEKEADLFAGYFLMPEQGFDSEWAETAGMPFVERVMKIKSIFKVSYKTVLYRLKQKGIASDMIWLRFQQLYEAKYNKKLSFKEEPFPEGSEPFGLKPFDFYADRLVRLVRRAVEEEKISISRAAEILNLSTEQMMERITEWEEFGQ</sequence>
<reference evidence="3 4" key="1">
    <citation type="journal article" date="2010" name="Stand. Genomic Sci.">
        <title>Complete genome sequence of Spirochaeta smaragdinae type strain (SEBR 4228).</title>
        <authorList>
            <person name="Mavromatis K."/>
            <person name="Yasawong M."/>
            <person name="Chertkov O."/>
            <person name="Lapidus A."/>
            <person name="Lucas S."/>
            <person name="Nolan M."/>
            <person name="Del Rio T.G."/>
            <person name="Tice H."/>
            <person name="Cheng J.F."/>
            <person name="Pitluck S."/>
            <person name="Liolios K."/>
            <person name="Ivanova N."/>
            <person name="Tapia R."/>
            <person name="Han C."/>
            <person name="Bruce D."/>
            <person name="Goodwin L."/>
            <person name="Pati A."/>
            <person name="Chen A."/>
            <person name="Palaniappan K."/>
            <person name="Land M."/>
            <person name="Hauser L."/>
            <person name="Chang Y.J."/>
            <person name="Jeffries C.D."/>
            <person name="Detter J.C."/>
            <person name="Rohde M."/>
            <person name="Brambilla E."/>
            <person name="Spring S."/>
            <person name="Goker M."/>
            <person name="Sikorski J."/>
            <person name="Woyke T."/>
            <person name="Bristow J."/>
            <person name="Eisen J.A."/>
            <person name="Markowitz V."/>
            <person name="Hugenholtz P."/>
            <person name="Klenk H.P."/>
            <person name="Kyrpides N.C."/>
        </authorList>
    </citation>
    <scope>NUCLEOTIDE SEQUENCE [LARGE SCALE GENOMIC DNA]</scope>
    <source>
        <strain evidence="4">DSM 11293 / JCM 15392 / SEBR 4228</strain>
    </source>
</reference>
<dbReference type="InterPro" id="IPR010359">
    <property type="entry name" value="IrrE_HExxH"/>
</dbReference>
<dbReference type="Gene3D" id="1.10.10.2910">
    <property type="match status" value="1"/>
</dbReference>
<dbReference type="AlphaFoldDB" id="E1RAT9"/>
<dbReference type="Proteomes" id="UP000002318">
    <property type="component" value="Chromosome"/>
</dbReference>
<dbReference type="HOGENOM" id="CLU_053651_0_2_12"/>
<dbReference type="InterPro" id="IPR010982">
    <property type="entry name" value="Lambda_DNA-bd_dom_sf"/>
</dbReference>
<dbReference type="SUPFAM" id="SSF47413">
    <property type="entry name" value="lambda repressor-like DNA-binding domains"/>
    <property type="match status" value="1"/>
</dbReference>
<feature type="domain" description="HTH cro/C1-type" evidence="2">
    <location>
        <begin position="33"/>
        <end position="87"/>
    </location>
</feature>
<protein>
    <recommendedName>
        <fullName evidence="2">HTH cro/C1-type domain-containing protein</fullName>
    </recommendedName>
</protein>
<keyword evidence="4" id="KW-1185">Reference proteome</keyword>
<dbReference type="SMART" id="SM00530">
    <property type="entry name" value="HTH_XRE"/>
    <property type="match status" value="1"/>
</dbReference>
<comment type="similarity">
    <text evidence="1">Belongs to the short-chain fatty acyl-CoA assimilation regulator (ScfR) family.</text>
</comment>
<accession>E1RAT9</accession>
<evidence type="ECO:0000256" key="1">
    <source>
        <dbReference type="ARBA" id="ARBA00007227"/>
    </source>
</evidence>
<dbReference type="PROSITE" id="PS50943">
    <property type="entry name" value="HTH_CROC1"/>
    <property type="match status" value="1"/>
</dbReference>
<proteinExistence type="inferred from homology"/>
<evidence type="ECO:0000313" key="4">
    <source>
        <dbReference type="Proteomes" id="UP000002318"/>
    </source>
</evidence>
<name>E1RAT9_SEDSS</name>
<gene>
    <name evidence="3" type="ordered locus">Spirs_3364</name>
</gene>
<dbReference type="KEGG" id="ssm:Spirs_3364"/>
<dbReference type="eggNOG" id="COG2856">
    <property type="taxonomic scope" value="Bacteria"/>
</dbReference>
<dbReference type="Gene3D" id="1.10.260.40">
    <property type="entry name" value="lambda repressor-like DNA-binding domains"/>
    <property type="match status" value="1"/>
</dbReference>
<dbReference type="EMBL" id="CP002116">
    <property type="protein sequence ID" value="ADK82457.1"/>
    <property type="molecule type" value="Genomic_DNA"/>
</dbReference>
<dbReference type="GO" id="GO:0003677">
    <property type="term" value="F:DNA binding"/>
    <property type="evidence" value="ECO:0007669"/>
    <property type="project" value="InterPro"/>
</dbReference>
<evidence type="ECO:0000259" key="2">
    <source>
        <dbReference type="PROSITE" id="PS50943"/>
    </source>
</evidence>
<evidence type="ECO:0000313" key="3">
    <source>
        <dbReference type="EMBL" id="ADK82457.1"/>
    </source>
</evidence>
<dbReference type="InterPro" id="IPR001387">
    <property type="entry name" value="Cro/C1-type_HTH"/>
</dbReference>
<dbReference type="eggNOG" id="COG1396">
    <property type="taxonomic scope" value="Bacteria"/>
</dbReference>
<dbReference type="PANTHER" id="PTHR43236">
    <property type="entry name" value="ANTITOXIN HIGA1"/>
    <property type="match status" value="1"/>
</dbReference>
<dbReference type="Pfam" id="PF01381">
    <property type="entry name" value="HTH_3"/>
    <property type="match status" value="1"/>
</dbReference>
<dbReference type="InterPro" id="IPR052345">
    <property type="entry name" value="Rad_response_metalloprotease"/>
</dbReference>
<dbReference type="PANTHER" id="PTHR43236:SF1">
    <property type="entry name" value="BLL7220 PROTEIN"/>
    <property type="match status" value="1"/>
</dbReference>
<organism evidence="3 4">
    <name type="scientific">Sediminispirochaeta smaragdinae (strain DSM 11293 / JCM 15392 / SEBR 4228)</name>
    <name type="common">Spirochaeta smaragdinae</name>
    <dbReference type="NCBI Taxonomy" id="573413"/>
    <lineage>
        <taxon>Bacteria</taxon>
        <taxon>Pseudomonadati</taxon>
        <taxon>Spirochaetota</taxon>
        <taxon>Spirochaetia</taxon>
        <taxon>Spirochaetales</taxon>
        <taxon>Spirochaetaceae</taxon>
        <taxon>Sediminispirochaeta</taxon>
    </lineage>
</organism>